<keyword evidence="1" id="KW-0732">Signal</keyword>
<gene>
    <name evidence="2" type="ORF">SPTER_04020</name>
</gene>
<dbReference type="KEGG" id="sted:SPTER_04020"/>
<dbReference type="RefSeq" id="WP_144348826.1">
    <property type="nucleotide sequence ID" value="NZ_CP036259.1"/>
</dbReference>
<sequence length="358" mass="40248">MNVKKIMLFMLCLTIWLSPGCAEAFGYNVDGSNIYGHQSPDGAISYFVTDERGTWSLKGDYARLSLYKVFPANGSEILYYFFVEAADAKVKKNPVTDVVFFINGRAVDSEPFPGTAAITRDKIFRGWYKLPAGIEKVLALEGFENVDRSQYSFVTIATRPYQDGVWVNMSLMRKKYGKNKHYYLEYDAGSSGLVSMRSYWRSKAEDWAQLLLDVQHEFHGRYDYGITWKKETDAEGKEGSLFRIQAVDAVGFPALNDIAAGDALVAVNGVATSFMKPLDLNYLLDANGEPVVLTIKTKNNEEKKIAVTPQFKPSPPMAKDYKTMIGPVSKRFVKVEKRGLKFAVEPSFYPLEIAWGLP</sequence>
<name>A0A517DP40_9FIRM</name>
<feature type="signal peptide" evidence="1">
    <location>
        <begin position="1"/>
        <end position="24"/>
    </location>
</feature>
<dbReference type="SUPFAM" id="SSF50156">
    <property type="entry name" value="PDZ domain-like"/>
    <property type="match status" value="1"/>
</dbReference>
<keyword evidence="3" id="KW-1185">Reference proteome</keyword>
<dbReference type="Proteomes" id="UP000320776">
    <property type="component" value="Chromosome"/>
</dbReference>
<accession>A0A517DP40</accession>
<dbReference type="OrthoDB" id="1660803at2"/>
<evidence type="ECO:0000313" key="3">
    <source>
        <dbReference type="Proteomes" id="UP000320776"/>
    </source>
</evidence>
<dbReference type="EMBL" id="CP036259">
    <property type="protein sequence ID" value="QDR79135.1"/>
    <property type="molecule type" value="Genomic_DNA"/>
</dbReference>
<dbReference type="AlphaFoldDB" id="A0A517DP40"/>
<evidence type="ECO:0000256" key="1">
    <source>
        <dbReference type="SAM" id="SignalP"/>
    </source>
</evidence>
<proteinExistence type="predicted"/>
<dbReference type="InterPro" id="IPR036034">
    <property type="entry name" value="PDZ_sf"/>
</dbReference>
<evidence type="ECO:0008006" key="4">
    <source>
        <dbReference type="Google" id="ProtNLM"/>
    </source>
</evidence>
<reference evidence="2 3" key="1">
    <citation type="submission" date="2019-02" db="EMBL/GenBank/DDBJ databases">
        <title>Closed genome of Sporomusa termitida DSM 4440.</title>
        <authorList>
            <person name="Poehlein A."/>
            <person name="Daniel R."/>
        </authorList>
    </citation>
    <scope>NUCLEOTIDE SEQUENCE [LARGE SCALE GENOMIC DNA]</scope>
    <source>
        <strain evidence="2 3">DSM 4440</strain>
    </source>
</reference>
<organism evidence="2 3">
    <name type="scientific">Sporomusa termitida</name>
    <dbReference type="NCBI Taxonomy" id="2377"/>
    <lineage>
        <taxon>Bacteria</taxon>
        <taxon>Bacillati</taxon>
        <taxon>Bacillota</taxon>
        <taxon>Negativicutes</taxon>
        <taxon>Selenomonadales</taxon>
        <taxon>Sporomusaceae</taxon>
        <taxon>Sporomusa</taxon>
    </lineage>
</organism>
<evidence type="ECO:0000313" key="2">
    <source>
        <dbReference type="EMBL" id="QDR79135.1"/>
    </source>
</evidence>
<protein>
    <recommendedName>
        <fullName evidence="4">PDZ domain-containing protein</fullName>
    </recommendedName>
</protein>
<feature type="chain" id="PRO_5021813731" description="PDZ domain-containing protein" evidence="1">
    <location>
        <begin position="25"/>
        <end position="358"/>
    </location>
</feature>